<dbReference type="EMBL" id="CAESGF010000037">
    <property type="protein sequence ID" value="CAB4365612.1"/>
    <property type="molecule type" value="Genomic_DNA"/>
</dbReference>
<dbReference type="PANTHER" id="PTHR43537:SF5">
    <property type="entry name" value="UXU OPERON TRANSCRIPTIONAL REGULATOR"/>
    <property type="match status" value="1"/>
</dbReference>
<dbReference type="CDD" id="cd07377">
    <property type="entry name" value="WHTH_GntR"/>
    <property type="match status" value="1"/>
</dbReference>
<keyword evidence="1" id="KW-0805">Transcription regulation</keyword>
<evidence type="ECO:0000256" key="2">
    <source>
        <dbReference type="ARBA" id="ARBA00023125"/>
    </source>
</evidence>
<evidence type="ECO:0000313" key="7">
    <source>
        <dbReference type="EMBL" id="CAB4815311.1"/>
    </source>
</evidence>
<dbReference type="EMBL" id="CAFBIY010000213">
    <property type="protein sequence ID" value="CAB4853189.1"/>
    <property type="molecule type" value="Genomic_DNA"/>
</dbReference>
<gene>
    <name evidence="6" type="ORF">UFOPK2656_03490</name>
    <name evidence="7" type="ORF">UFOPK3099_01022</name>
    <name evidence="8" type="ORF">UFOPK3267_02714</name>
    <name evidence="9" type="ORF">UFOPK3651_03487</name>
    <name evidence="10" type="ORF">UFOPK3931_00001</name>
    <name evidence="5" type="ORF">UFOPK4189_03354</name>
</gene>
<dbReference type="InterPro" id="IPR000524">
    <property type="entry name" value="Tscrpt_reg_HTH_GntR"/>
</dbReference>
<dbReference type="SMART" id="SM00895">
    <property type="entry name" value="FCD"/>
    <property type="match status" value="1"/>
</dbReference>
<dbReference type="EMBL" id="CAEZYF010000041">
    <property type="protein sequence ID" value="CAB4750101.1"/>
    <property type="molecule type" value="Genomic_DNA"/>
</dbReference>
<dbReference type="SUPFAM" id="SSF46785">
    <property type="entry name" value="Winged helix' DNA-binding domain"/>
    <property type="match status" value="1"/>
</dbReference>
<sequence>MVTPLHAYTQRMSVSKPGREVHIRVPKTAELVARHLRKQIVRGELVEGDALPSETALMETFSISRPTLREAFRILESEGLIVVRRGAHGGARVQVPSSEVAAGYTGLVLQHRGTTLADVFAARVIVEAPAAAMVARMPDRVKRAKRLTEWLDEFEKSQDNADYSARFHGFNRLLVELTENETLMLLTSMLESISDAASATYVQFAPDDEGRMIRRASKARHTLIEHIAKGEADEAEDLFRRHLAEAGSVLQAAQGGRVIDVLG</sequence>
<dbReference type="Pfam" id="PF00392">
    <property type="entry name" value="GntR"/>
    <property type="match status" value="1"/>
</dbReference>
<evidence type="ECO:0000259" key="4">
    <source>
        <dbReference type="PROSITE" id="PS50949"/>
    </source>
</evidence>
<dbReference type="InterPro" id="IPR011711">
    <property type="entry name" value="GntR_C"/>
</dbReference>
<dbReference type="AlphaFoldDB" id="A0A6J6ABM6"/>
<dbReference type="SMART" id="SM00345">
    <property type="entry name" value="HTH_GNTR"/>
    <property type="match status" value="1"/>
</dbReference>
<evidence type="ECO:0000313" key="5">
    <source>
        <dbReference type="EMBL" id="CAB4365612.1"/>
    </source>
</evidence>
<keyword evidence="3" id="KW-0804">Transcription</keyword>
<reference evidence="5" key="1">
    <citation type="submission" date="2020-05" db="EMBL/GenBank/DDBJ databases">
        <authorList>
            <person name="Chiriac C."/>
            <person name="Salcher M."/>
            <person name="Ghai R."/>
            <person name="Kavagutti S V."/>
        </authorList>
    </citation>
    <scope>NUCLEOTIDE SEQUENCE</scope>
</reference>
<evidence type="ECO:0000313" key="8">
    <source>
        <dbReference type="EMBL" id="CAB4853189.1"/>
    </source>
</evidence>
<evidence type="ECO:0000313" key="9">
    <source>
        <dbReference type="EMBL" id="CAB4960578.1"/>
    </source>
</evidence>
<name>A0A6J6ABM6_9ZZZZ</name>
<accession>A0A6J6ABM6</accession>
<organism evidence="5">
    <name type="scientific">freshwater metagenome</name>
    <dbReference type="NCBI Taxonomy" id="449393"/>
    <lineage>
        <taxon>unclassified sequences</taxon>
        <taxon>metagenomes</taxon>
        <taxon>ecological metagenomes</taxon>
    </lineage>
</organism>
<dbReference type="EMBL" id="CAFAAV010000062">
    <property type="protein sequence ID" value="CAB4815311.1"/>
    <property type="molecule type" value="Genomic_DNA"/>
</dbReference>
<dbReference type="GO" id="GO:0003677">
    <property type="term" value="F:DNA binding"/>
    <property type="evidence" value="ECO:0007669"/>
    <property type="project" value="UniProtKB-KW"/>
</dbReference>
<dbReference type="InterPro" id="IPR008920">
    <property type="entry name" value="TF_FadR/GntR_C"/>
</dbReference>
<evidence type="ECO:0000313" key="10">
    <source>
        <dbReference type="EMBL" id="CAB4969837.1"/>
    </source>
</evidence>
<dbReference type="SUPFAM" id="SSF48008">
    <property type="entry name" value="GntR ligand-binding domain-like"/>
    <property type="match status" value="1"/>
</dbReference>
<evidence type="ECO:0000313" key="6">
    <source>
        <dbReference type="EMBL" id="CAB4750101.1"/>
    </source>
</evidence>
<dbReference type="PROSITE" id="PS50949">
    <property type="entry name" value="HTH_GNTR"/>
    <property type="match status" value="1"/>
</dbReference>
<dbReference type="EMBL" id="CAFBOL010000001">
    <property type="protein sequence ID" value="CAB4969837.1"/>
    <property type="molecule type" value="Genomic_DNA"/>
</dbReference>
<evidence type="ECO:0000256" key="1">
    <source>
        <dbReference type="ARBA" id="ARBA00023015"/>
    </source>
</evidence>
<dbReference type="PRINTS" id="PR00035">
    <property type="entry name" value="HTHGNTR"/>
</dbReference>
<dbReference type="PANTHER" id="PTHR43537">
    <property type="entry name" value="TRANSCRIPTIONAL REGULATOR, GNTR FAMILY"/>
    <property type="match status" value="1"/>
</dbReference>
<keyword evidence="2" id="KW-0238">DNA-binding</keyword>
<dbReference type="GO" id="GO:0003700">
    <property type="term" value="F:DNA-binding transcription factor activity"/>
    <property type="evidence" value="ECO:0007669"/>
    <property type="project" value="InterPro"/>
</dbReference>
<protein>
    <submittedName>
        <fullName evidence="5">Unannotated protein</fullName>
    </submittedName>
</protein>
<dbReference type="Gene3D" id="1.20.120.530">
    <property type="entry name" value="GntR ligand-binding domain-like"/>
    <property type="match status" value="1"/>
</dbReference>
<proteinExistence type="predicted"/>
<dbReference type="InterPro" id="IPR036388">
    <property type="entry name" value="WH-like_DNA-bd_sf"/>
</dbReference>
<dbReference type="EMBL" id="CAFBMT010000048">
    <property type="protein sequence ID" value="CAB4960578.1"/>
    <property type="molecule type" value="Genomic_DNA"/>
</dbReference>
<dbReference type="InterPro" id="IPR036390">
    <property type="entry name" value="WH_DNA-bd_sf"/>
</dbReference>
<evidence type="ECO:0000256" key="3">
    <source>
        <dbReference type="ARBA" id="ARBA00023163"/>
    </source>
</evidence>
<feature type="domain" description="HTH gntR-type" evidence="4">
    <location>
        <begin position="26"/>
        <end position="96"/>
    </location>
</feature>
<dbReference type="Gene3D" id="1.10.10.10">
    <property type="entry name" value="Winged helix-like DNA-binding domain superfamily/Winged helix DNA-binding domain"/>
    <property type="match status" value="1"/>
</dbReference>
<dbReference type="Pfam" id="PF07729">
    <property type="entry name" value="FCD"/>
    <property type="match status" value="1"/>
</dbReference>